<evidence type="ECO:0000313" key="3">
    <source>
        <dbReference type="Proteomes" id="UP000182486"/>
    </source>
</evidence>
<gene>
    <name evidence="2" type="ORF">BG844_21710</name>
</gene>
<keyword evidence="3" id="KW-1185">Reference proteome</keyword>
<accession>A0A1K0GMF6</accession>
<evidence type="ECO:0000256" key="1">
    <source>
        <dbReference type="SAM" id="Coils"/>
    </source>
</evidence>
<comment type="caution">
    <text evidence="2">The sequence shown here is derived from an EMBL/GenBank/DDBJ whole genome shotgun (WGS) entry which is preliminary data.</text>
</comment>
<evidence type="ECO:0000313" key="2">
    <source>
        <dbReference type="EMBL" id="OJF12260.1"/>
    </source>
</evidence>
<sequence>MTSTEAPTDLARVAEALRNEIKRKLNTLRLQLTDDLREVARAAEERSAQLARRLDDADGRLARLAEAHEELRRQAEAELRGARQAITRLTGEIHLIEGRLRLEHGVRPVDLDAVPPELEGLVAQVREAEEIRSGMLDDRTREAHHGALDAYAELRRLAAESRARALDASAVLARARPGRREFRRAAASYRHHWRRLGAQNAELAATRDTVAVAEKELAADLRQQEQFSTHRGAVAVAELTAHLRRRIDAAVETHALFPSWFTITELGHRPSAARAAVWCDAATRVALYRITYGITDSVSALGDPPEGGHRAQRYAQVRAALSELAE</sequence>
<dbReference type="RefSeq" id="WP_071807185.1">
    <property type="nucleotide sequence ID" value="NZ_MEIA01000229.1"/>
</dbReference>
<dbReference type="AlphaFoldDB" id="A0A1K0GMF6"/>
<dbReference type="Proteomes" id="UP000182486">
    <property type="component" value="Unassembled WGS sequence"/>
</dbReference>
<organism evidence="2 3">
    <name type="scientific">Couchioplanes caeruleus subsp. caeruleus</name>
    <dbReference type="NCBI Taxonomy" id="56427"/>
    <lineage>
        <taxon>Bacteria</taxon>
        <taxon>Bacillati</taxon>
        <taxon>Actinomycetota</taxon>
        <taxon>Actinomycetes</taxon>
        <taxon>Micromonosporales</taxon>
        <taxon>Micromonosporaceae</taxon>
        <taxon>Couchioplanes</taxon>
    </lineage>
</organism>
<proteinExistence type="predicted"/>
<keyword evidence="1" id="KW-0175">Coiled coil</keyword>
<dbReference type="EMBL" id="MEIA01000229">
    <property type="protein sequence ID" value="OJF12260.1"/>
    <property type="molecule type" value="Genomic_DNA"/>
</dbReference>
<protein>
    <submittedName>
        <fullName evidence="2">Uncharacterized protein</fullName>
    </submittedName>
</protein>
<reference evidence="2 3" key="1">
    <citation type="submission" date="2016-09" db="EMBL/GenBank/DDBJ databases">
        <title>Couchioplanes caeruleus draft genome sequence.</title>
        <authorList>
            <person name="Sheehan J."/>
            <person name="Caffrey P."/>
        </authorList>
    </citation>
    <scope>NUCLEOTIDE SEQUENCE [LARGE SCALE GENOMIC DNA]</scope>
    <source>
        <strain evidence="2 3">DSM 43634</strain>
    </source>
</reference>
<feature type="coiled-coil region" evidence="1">
    <location>
        <begin position="11"/>
        <end position="92"/>
    </location>
</feature>
<name>A0A1K0GMF6_9ACTN</name>